<dbReference type="InterPro" id="IPR005481">
    <property type="entry name" value="BC-like_N"/>
</dbReference>
<evidence type="ECO:0000256" key="8">
    <source>
        <dbReference type="PROSITE-ProRule" id="PRU00409"/>
    </source>
</evidence>
<dbReference type="SUPFAM" id="SSF52440">
    <property type="entry name" value="PreATP-grasp domain"/>
    <property type="match status" value="1"/>
</dbReference>
<dbReference type="PROSITE" id="PS50979">
    <property type="entry name" value="BC"/>
    <property type="match status" value="1"/>
</dbReference>
<feature type="domain" description="ATP-grasp" evidence="9">
    <location>
        <begin position="127"/>
        <end position="348"/>
    </location>
</feature>
<dbReference type="SMART" id="SM00878">
    <property type="entry name" value="Biotin_carb_C"/>
    <property type="match status" value="1"/>
</dbReference>
<dbReference type="SUPFAM" id="SSF51246">
    <property type="entry name" value="Rudiment single hybrid motif"/>
    <property type="match status" value="1"/>
</dbReference>
<dbReference type="PANTHER" id="PTHR48095">
    <property type="entry name" value="PYRUVATE CARBOXYLASE SUBUNIT A"/>
    <property type="match status" value="1"/>
</dbReference>
<dbReference type="SUPFAM" id="SSF56059">
    <property type="entry name" value="Glutathione synthetase ATP-binding domain-like"/>
    <property type="match status" value="1"/>
</dbReference>
<evidence type="ECO:0000259" key="9">
    <source>
        <dbReference type="PROSITE" id="PS50975"/>
    </source>
</evidence>
<dbReference type="InterPro" id="IPR016185">
    <property type="entry name" value="PreATP-grasp_dom_sf"/>
</dbReference>
<comment type="caution">
    <text evidence="11">The sequence shown here is derived from an EMBL/GenBank/DDBJ whole genome shotgun (WGS) entry which is preliminary data.</text>
</comment>
<dbReference type="GO" id="GO:0046872">
    <property type="term" value="F:metal ion binding"/>
    <property type="evidence" value="ECO:0007669"/>
    <property type="project" value="InterPro"/>
</dbReference>
<accession>A0A8J6NFE5</accession>
<evidence type="ECO:0000256" key="4">
    <source>
        <dbReference type="ARBA" id="ARBA00022741"/>
    </source>
</evidence>
<reference evidence="11 12" key="1">
    <citation type="submission" date="2020-08" db="EMBL/GenBank/DDBJ databases">
        <title>Bridging the membrane lipid divide: bacteria of the FCB group superphylum have the potential to synthesize archaeal ether lipids.</title>
        <authorList>
            <person name="Villanueva L."/>
            <person name="Von Meijenfeldt F.A.B."/>
            <person name="Westbye A.B."/>
            <person name="Yadav S."/>
            <person name="Hopmans E.C."/>
            <person name="Dutilh B.E."/>
            <person name="Sinninghe Damste J.S."/>
        </authorList>
    </citation>
    <scope>NUCLEOTIDE SEQUENCE [LARGE SCALE GENOMIC DNA]</scope>
    <source>
        <strain evidence="11">NIOZ-UU47</strain>
    </source>
</reference>
<sequence>MQSIKKEKILIANRGEISIRIARACQELGLDFVVVYTEADRESAHVFPYLEETGDDKKAWRISSYTDPNDILSIADHTGCTAIHPGYGFFSEDFRFARRVTIRERPLTFIGPKWEVIKDLGDKINTKRVANKLGIPTIPGTDGPIYNELEAEAVAAKLLDDQREQDIMEPSILVKAAAGGGGMGIEEVFQIEQFRRTYRQVQNYAKRQFGDGGVLIEQCLRDYNHIEVQIVCSKHGERVHFGTRNCTIQSTGRQKRLEAAPGFDDSCYAYDFDGQAVLDDIVKHSLKLAAHVRYDNVGTWEWIVSRSGQPYLLEVNTRIQVENDVSARYSYIDGKQPNLITEQIRLALGEKIGYTQKDIKFHGATIEFRIVAENPYRGFVPWIGTISKFQFPQHEWAAVYTQVPFDRSYIIPSDYDPNLALAIVWGDDMDDAKKRGAQFLEEIKIEGKNGGGEPILTNLEYLRHNISRLLTF</sequence>
<dbReference type="Proteomes" id="UP000614424">
    <property type="component" value="Unassembled WGS sequence"/>
</dbReference>
<dbReference type="InterPro" id="IPR011764">
    <property type="entry name" value="Biotin_carboxylation_dom"/>
</dbReference>
<feature type="domain" description="Biotin carboxylation" evidence="10">
    <location>
        <begin position="5"/>
        <end position="472"/>
    </location>
</feature>
<evidence type="ECO:0000313" key="12">
    <source>
        <dbReference type="Proteomes" id="UP000614424"/>
    </source>
</evidence>
<keyword evidence="5 8" id="KW-0067">ATP-binding</keyword>
<dbReference type="InterPro" id="IPR005479">
    <property type="entry name" value="CPAse_ATP-bd"/>
</dbReference>
<dbReference type="PANTHER" id="PTHR48095:SF2">
    <property type="entry name" value="BIOTIN CARBOXYLASE, CHLOROPLASTIC"/>
    <property type="match status" value="1"/>
</dbReference>
<organism evidence="11 12">
    <name type="scientific">Candidatus Desulfobia pelagia</name>
    <dbReference type="NCBI Taxonomy" id="2841692"/>
    <lineage>
        <taxon>Bacteria</taxon>
        <taxon>Pseudomonadati</taxon>
        <taxon>Thermodesulfobacteriota</taxon>
        <taxon>Desulfobulbia</taxon>
        <taxon>Desulfobulbales</taxon>
        <taxon>Desulfobulbaceae</taxon>
        <taxon>Candidatus Desulfobia</taxon>
    </lineage>
</organism>
<dbReference type="Pfam" id="PF02786">
    <property type="entry name" value="CPSase_L_D2"/>
    <property type="match status" value="1"/>
</dbReference>
<evidence type="ECO:0000256" key="6">
    <source>
        <dbReference type="ARBA" id="ARBA00023267"/>
    </source>
</evidence>
<evidence type="ECO:0000259" key="10">
    <source>
        <dbReference type="PROSITE" id="PS50979"/>
    </source>
</evidence>
<comment type="function">
    <text evidence="1">This protein is a component of the acetyl coenzyme A carboxylase complex; first, biotin carboxylase catalyzes the carboxylation of the carrier protein and then the transcarboxylase transfers the carboxyl group to form malonyl-CoA.</text>
</comment>
<evidence type="ECO:0000256" key="5">
    <source>
        <dbReference type="ARBA" id="ARBA00022840"/>
    </source>
</evidence>
<dbReference type="Pfam" id="PF00289">
    <property type="entry name" value="Biotin_carb_N"/>
    <property type="match status" value="1"/>
</dbReference>
<dbReference type="InterPro" id="IPR011054">
    <property type="entry name" value="Rudment_hybrid_motif"/>
</dbReference>
<dbReference type="InterPro" id="IPR051602">
    <property type="entry name" value="ACC_Biotin_Carboxylase"/>
</dbReference>
<dbReference type="InterPro" id="IPR005482">
    <property type="entry name" value="Biotin_COase_C"/>
</dbReference>
<name>A0A8J6NFE5_9BACT</name>
<evidence type="ECO:0000256" key="1">
    <source>
        <dbReference type="ARBA" id="ARBA00003761"/>
    </source>
</evidence>
<dbReference type="EMBL" id="JACNJZ010000185">
    <property type="protein sequence ID" value="MBC8318747.1"/>
    <property type="molecule type" value="Genomic_DNA"/>
</dbReference>
<evidence type="ECO:0000256" key="7">
    <source>
        <dbReference type="ARBA" id="ARBA00048600"/>
    </source>
</evidence>
<keyword evidence="4 8" id="KW-0547">Nucleotide-binding</keyword>
<evidence type="ECO:0000313" key="11">
    <source>
        <dbReference type="EMBL" id="MBC8318747.1"/>
    </source>
</evidence>
<dbReference type="Gene3D" id="3.30.470.20">
    <property type="entry name" value="ATP-grasp fold, B domain"/>
    <property type="match status" value="1"/>
</dbReference>
<keyword evidence="3" id="KW-0436">Ligase</keyword>
<proteinExistence type="predicted"/>
<comment type="catalytic activity">
    <reaction evidence="7">
        <text>N(6)-biotinyl-L-lysyl-[protein] + hydrogencarbonate + ATP = N(6)-carboxybiotinyl-L-lysyl-[protein] + ADP + phosphate + H(+)</text>
        <dbReference type="Rhea" id="RHEA:13501"/>
        <dbReference type="Rhea" id="RHEA-COMP:10505"/>
        <dbReference type="Rhea" id="RHEA-COMP:10506"/>
        <dbReference type="ChEBI" id="CHEBI:15378"/>
        <dbReference type="ChEBI" id="CHEBI:17544"/>
        <dbReference type="ChEBI" id="CHEBI:30616"/>
        <dbReference type="ChEBI" id="CHEBI:43474"/>
        <dbReference type="ChEBI" id="CHEBI:83144"/>
        <dbReference type="ChEBI" id="CHEBI:83145"/>
        <dbReference type="ChEBI" id="CHEBI:456216"/>
        <dbReference type="EC" id="6.3.4.14"/>
    </reaction>
</comment>
<dbReference type="GO" id="GO:0005524">
    <property type="term" value="F:ATP binding"/>
    <property type="evidence" value="ECO:0007669"/>
    <property type="project" value="UniProtKB-UniRule"/>
</dbReference>
<gene>
    <name evidence="11" type="ORF">H8E41_12650</name>
</gene>
<dbReference type="InterPro" id="IPR011761">
    <property type="entry name" value="ATP-grasp"/>
</dbReference>
<protein>
    <recommendedName>
        <fullName evidence="2">biotin carboxylase</fullName>
        <ecNumber evidence="2">6.3.4.14</ecNumber>
    </recommendedName>
</protein>
<dbReference type="Pfam" id="PF02785">
    <property type="entry name" value="Biotin_carb_C"/>
    <property type="match status" value="1"/>
</dbReference>
<dbReference type="InterPro" id="IPR013815">
    <property type="entry name" value="ATP_grasp_subdomain_1"/>
</dbReference>
<dbReference type="GO" id="GO:0004075">
    <property type="term" value="F:biotin carboxylase activity"/>
    <property type="evidence" value="ECO:0007669"/>
    <property type="project" value="UniProtKB-EC"/>
</dbReference>
<dbReference type="Gene3D" id="3.40.50.20">
    <property type="match status" value="1"/>
</dbReference>
<dbReference type="Gene3D" id="3.30.1490.20">
    <property type="entry name" value="ATP-grasp fold, A domain"/>
    <property type="match status" value="1"/>
</dbReference>
<dbReference type="EC" id="6.3.4.14" evidence="2"/>
<dbReference type="PROSITE" id="PS00867">
    <property type="entry name" value="CPSASE_2"/>
    <property type="match status" value="1"/>
</dbReference>
<evidence type="ECO:0000256" key="2">
    <source>
        <dbReference type="ARBA" id="ARBA00013263"/>
    </source>
</evidence>
<evidence type="ECO:0000256" key="3">
    <source>
        <dbReference type="ARBA" id="ARBA00022598"/>
    </source>
</evidence>
<dbReference type="PROSITE" id="PS50975">
    <property type="entry name" value="ATP_GRASP"/>
    <property type="match status" value="1"/>
</dbReference>
<keyword evidence="6" id="KW-0092">Biotin</keyword>
<dbReference type="AlphaFoldDB" id="A0A8J6NFE5"/>